<sequence>MCVGCRCLIYQVIHSDNIPHALFTFLSIPYHTFVGVKIDTDLNNLDLDYMVGGGAVGIDLRDLAADRYANQDLRNAELGDLVSLVLLKNFDKPLWATMTTNWERLPLANSQIQYACSVAFAHFKIDWSGSPEAWVRQVHSTLDRDQFALFLTICWNLWFSRNKSLWEAKLSTPGDVFTLATSFLFSFQEATPTRLISPPGFNSAM</sequence>
<keyword evidence="2" id="KW-0378">Hydrolase</keyword>
<evidence type="ECO:0000256" key="1">
    <source>
        <dbReference type="ARBA" id="ARBA00022722"/>
    </source>
</evidence>
<dbReference type="PANTHER" id="PTHR13620:SF105">
    <property type="entry name" value="OS01G0737700 PROTEIN"/>
    <property type="match status" value="1"/>
</dbReference>
<dbReference type="SUPFAM" id="SSF53098">
    <property type="entry name" value="Ribonuclease H-like"/>
    <property type="match status" value="1"/>
</dbReference>
<dbReference type="InterPro" id="IPR012337">
    <property type="entry name" value="RNaseH-like_sf"/>
</dbReference>
<keyword evidence="4" id="KW-1185">Reference proteome</keyword>
<proteinExistence type="predicted"/>
<dbReference type="Gene3D" id="3.30.420.10">
    <property type="entry name" value="Ribonuclease H-like superfamily/Ribonuclease H"/>
    <property type="match status" value="1"/>
</dbReference>
<dbReference type="InterPro" id="IPR036397">
    <property type="entry name" value="RNaseH_sf"/>
</dbReference>
<gene>
    <name evidence="3" type="ORF">BUALT_Bualt12G0039600</name>
</gene>
<dbReference type="GO" id="GO:0003676">
    <property type="term" value="F:nucleic acid binding"/>
    <property type="evidence" value="ECO:0007669"/>
    <property type="project" value="InterPro"/>
</dbReference>
<evidence type="ECO:0000256" key="2">
    <source>
        <dbReference type="ARBA" id="ARBA00022801"/>
    </source>
</evidence>
<dbReference type="PANTHER" id="PTHR13620">
    <property type="entry name" value="3-5 EXONUCLEASE"/>
    <property type="match status" value="1"/>
</dbReference>
<accession>A0AAV6WZ33</accession>
<keyword evidence="1" id="KW-0540">Nuclease</keyword>
<organism evidence="3 4">
    <name type="scientific">Buddleja alternifolia</name>
    <dbReference type="NCBI Taxonomy" id="168488"/>
    <lineage>
        <taxon>Eukaryota</taxon>
        <taxon>Viridiplantae</taxon>
        <taxon>Streptophyta</taxon>
        <taxon>Embryophyta</taxon>
        <taxon>Tracheophyta</taxon>
        <taxon>Spermatophyta</taxon>
        <taxon>Magnoliopsida</taxon>
        <taxon>eudicotyledons</taxon>
        <taxon>Gunneridae</taxon>
        <taxon>Pentapetalae</taxon>
        <taxon>asterids</taxon>
        <taxon>lamiids</taxon>
        <taxon>Lamiales</taxon>
        <taxon>Scrophulariaceae</taxon>
        <taxon>Buddlejeae</taxon>
        <taxon>Buddleja</taxon>
    </lineage>
</organism>
<comment type="caution">
    <text evidence="3">The sequence shown here is derived from an EMBL/GenBank/DDBJ whole genome shotgun (WGS) entry which is preliminary data.</text>
</comment>
<reference evidence="3" key="1">
    <citation type="submission" date="2019-10" db="EMBL/GenBank/DDBJ databases">
        <authorList>
            <person name="Zhang R."/>
            <person name="Pan Y."/>
            <person name="Wang J."/>
            <person name="Ma R."/>
            <person name="Yu S."/>
        </authorList>
    </citation>
    <scope>NUCLEOTIDE SEQUENCE</scope>
    <source>
        <strain evidence="3">LA-IB0</strain>
        <tissue evidence="3">Leaf</tissue>
    </source>
</reference>
<dbReference type="Proteomes" id="UP000826271">
    <property type="component" value="Unassembled WGS sequence"/>
</dbReference>
<dbReference type="AlphaFoldDB" id="A0AAV6WZ33"/>
<dbReference type="GO" id="GO:0005737">
    <property type="term" value="C:cytoplasm"/>
    <property type="evidence" value="ECO:0007669"/>
    <property type="project" value="TreeGrafter"/>
</dbReference>
<dbReference type="EMBL" id="WHWC01000012">
    <property type="protein sequence ID" value="KAG8372180.1"/>
    <property type="molecule type" value="Genomic_DNA"/>
</dbReference>
<dbReference type="GO" id="GO:0008408">
    <property type="term" value="F:3'-5' exonuclease activity"/>
    <property type="evidence" value="ECO:0007669"/>
    <property type="project" value="TreeGrafter"/>
</dbReference>
<evidence type="ECO:0008006" key="5">
    <source>
        <dbReference type="Google" id="ProtNLM"/>
    </source>
</evidence>
<evidence type="ECO:0000313" key="3">
    <source>
        <dbReference type="EMBL" id="KAG8372180.1"/>
    </source>
</evidence>
<name>A0AAV6WZ33_9LAMI</name>
<protein>
    <recommendedName>
        <fullName evidence="5">3'-5' exonuclease domain-containing protein</fullName>
    </recommendedName>
</protein>
<dbReference type="GO" id="GO:0005634">
    <property type="term" value="C:nucleus"/>
    <property type="evidence" value="ECO:0007669"/>
    <property type="project" value="TreeGrafter"/>
</dbReference>
<dbReference type="InterPro" id="IPR051132">
    <property type="entry name" value="3-5_Exonuclease_domain"/>
</dbReference>
<evidence type="ECO:0000313" key="4">
    <source>
        <dbReference type="Proteomes" id="UP000826271"/>
    </source>
</evidence>